<dbReference type="PANTHER" id="PTHR36840">
    <property type="entry name" value="BLL5714 PROTEIN"/>
    <property type="match status" value="1"/>
</dbReference>
<dbReference type="Pfam" id="PF06772">
    <property type="entry name" value="LtrA"/>
    <property type="match status" value="1"/>
</dbReference>
<dbReference type="RefSeq" id="WP_166144526.1">
    <property type="nucleotide sequence ID" value="NZ_JAAOIW010000001.1"/>
</dbReference>
<feature type="transmembrane region" description="Helical" evidence="1">
    <location>
        <begin position="44"/>
        <end position="65"/>
    </location>
</feature>
<keyword evidence="1" id="KW-0472">Membrane</keyword>
<feature type="transmembrane region" description="Helical" evidence="1">
    <location>
        <begin position="289"/>
        <end position="309"/>
    </location>
</feature>
<gene>
    <name evidence="2" type="ORF">G9U52_00395</name>
</gene>
<organism evidence="2 3">
    <name type="scientific">Paenibacillus agricola</name>
    <dbReference type="NCBI Taxonomy" id="2716264"/>
    <lineage>
        <taxon>Bacteria</taxon>
        <taxon>Bacillati</taxon>
        <taxon>Bacillota</taxon>
        <taxon>Bacilli</taxon>
        <taxon>Bacillales</taxon>
        <taxon>Paenibacillaceae</taxon>
        <taxon>Paenibacillus</taxon>
    </lineage>
</organism>
<feature type="transmembrane region" description="Helical" evidence="1">
    <location>
        <begin position="321"/>
        <end position="341"/>
    </location>
</feature>
<feature type="transmembrane region" description="Helical" evidence="1">
    <location>
        <begin position="135"/>
        <end position="153"/>
    </location>
</feature>
<keyword evidence="1" id="KW-0812">Transmembrane</keyword>
<feature type="transmembrane region" description="Helical" evidence="1">
    <location>
        <begin position="258"/>
        <end position="277"/>
    </location>
</feature>
<keyword evidence="3" id="KW-1185">Reference proteome</keyword>
<sequence length="388" mass="45086">MQIGMNKKVTWLELFYDLIYVVAIAATTHVLAHSHHGTIPWDIVVKYLLIFIPVWWAWVGFTMYVNRYGEECIPQRIIYFVQMVFVIILTASINTDFESYYLTFMLSYVGIRLSIVFMYTRLWMRSPRHAPIQKYLSIGFFIGAMISLNSIWITGNWKFVLLFAGIGFDMLLPIVAHKLFMKHPIHNHHLSERFGLVTLIVLGESIVSIIDTIRVTPFSLPMAVAALCGFLITVFVWWHYFETSERVIDPNRVNAGHAILYMHLFIFISLGILANVIRYGINLELALDSYKALATVGVATYALSTYFLFHYQSHKKHQKGIAWFMAYLVFLMMFSFFLWLMPTVVSVMIVMTLFIGGFSLFLVHHVKQSHKDTHKELHIEMNNELQKD</sequence>
<feature type="transmembrane region" description="Helical" evidence="1">
    <location>
        <begin position="77"/>
        <end position="94"/>
    </location>
</feature>
<dbReference type="InterPro" id="IPR010640">
    <property type="entry name" value="Low_temperature_requirement_A"/>
</dbReference>
<evidence type="ECO:0000313" key="2">
    <source>
        <dbReference type="EMBL" id="NHN28282.1"/>
    </source>
</evidence>
<dbReference type="Proteomes" id="UP001165962">
    <property type="component" value="Unassembled WGS sequence"/>
</dbReference>
<evidence type="ECO:0000313" key="3">
    <source>
        <dbReference type="Proteomes" id="UP001165962"/>
    </source>
</evidence>
<dbReference type="EMBL" id="JAAOIW010000001">
    <property type="protein sequence ID" value="NHN28282.1"/>
    <property type="molecule type" value="Genomic_DNA"/>
</dbReference>
<feature type="transmembrane region" description="Helical" evidence="1">
    <location>
        <begin position="347"/>
        <end position="366"/>
    </location>
</feature>
<dbReference type="PANTHER" id="PTHR36840:SF1">
    <property type="entry name" value="BLL5714 PROTEIN"/>
    <property type="match status" value="1"/>
</dbReference>
<feature type="transmembrane region" description="Helical" evidence="1">
    <location>
        <begin position="159"/>
        <end position="181"/>
    </location>
</feature>
<proteinExistence type="predicted"/>
<feature type="transmembrane region" description="Helical" evidence="1">
    <location>
        <begin position="219"/>
        <end position="238"/>
    </location>
</feature>
<accession>A0ABX0IWK3</accession>
<name>A0ABX0IWK3_9BACL</name>
<feature type="transmembrane region" description="Helical" evidence="1">
    <location>
        <begin position="12"/>
        <end position="32"/>
    </location>
</feature>
<protein>
    <submittedName>
        <fullName evidence="2">Low temperature requirement protein A</fullName>
    </submittedName>
</protein>
<feature type="transmembrane region" description="Helical" evidence="1">
    <location>
        <begin position="193"/>
        <end position="213"/>
    </location>
</feature>
<comment type="caution">
    <text evidence="2">The sequence shown here is derived from an EMBL/GenBank/DDBJ whole genome shotgun (WGS) entry which is preliminary data.</text>
</comment>
<keyword evidence="1" id="KW-1133">Transmembrane helix</keyword>
<reference evidence="2" key="1">
    <citation type="submission" date="2020-03" db="EMBL/GenBank/DDBJ databases">
        <title>Draft sequencing of Paenibacilllus sp. S3N08.</title>
        <authorList>
            <person name="Kim D.-U."/>
        </authorList>
    </citation>
    <scope>NUCLEOTIDE SEQUENCE</scope>
    <source>
        <strain evidence="2">S3N08</strain>
    </source>
</reference>
<feature type="transmembrane region" description="Helical" evidence="1">
    <location>
        <begin position="100"/>
        <end position="123"/>
    </location>
</feature>
<evidence type="ECO:0000256" key="1">
    <source>
        <dbReference type="SAM" id="Phobius"/>
    </source>
</evidence>